<dbReference type="EMBL" id="FUXX01000019">
    <property type="protein sequence ID" value="SKA62671.1"/>
    <property type="molecule type" value="Genomic_DNA"/>
</dbReference>
<evidence type="ECO:0000259" key="1">
    <source>
        <dbReference type="Pfam" id="PF01973"/>
    </source>
</evidence>
<protein>
    <submittedName>
        <fullName evidence="3">Uncharacterized conserved protein</fullName>
    </submittedName>
</protein>
<feature type="domain" description="6-hydroxymethylpterin diphosphokinase MptE-like" evidence="1">
    <location>
        <begin position="284"/>
        <end position="456"/>
    </location>
</feature>
<evidence type="ECO:0000313" key="4">
    <source>
        <dbReference type="Proteomes" id="UP000242432"/>
    </source>
</evidence>
<dbReference type="InterPro" id="IPR002826">
    <property type="entry name" value="MptE-like"/>
</dbReference>
<dbReference type="PANTHER" id="PTHR41786">
    <property type="entry name" value="MOTILITY ACCESSORY FACTOR MAF"/>
    <property type="match status" value="1"/>
</dbReference>
<feature type="domain" description="Glycosyltransferase Maf N-terminal" evidence="2">
    <location>
        <begin position="38"/>
        <end position="268"/>
    </location>
</feature>
<reference evidence="4" key="1">
    <citation type="submission" date="2017-02" db="EMBL/GenBank/DDBJ databases">
        <authorList>
            <person name="Varghese N."/>
            <person name="Submissions S."/>
        </authorList>
    </citation>
    <scope>NUCLEOTIDE SEQUENCE [LARGE SCALE GENOMIC DNA]</scope>
    <source>
        <strain evidence="4">DSM 3072</strain>
    </source>
</reference>
<dbReference type="AlphaFoldDB" id="A0A1T4VDP0"/>
<dbReference type="InterPro" id="IPR045376">
    <property type="entry name" value="Maf_N"/>
</dbReference>
<evidence type="ECO:0000313" key="3">
    <source>
        <dbReference type="EMBL" id="SKA62671.1"/>
    </source>
</evidence>
<evidence type="ECO:0000259" key="2">
    <source>
        <dbReference type="Pfam" id="PF20157"/>
    </source>
</evidence>
<organism evidence="3 4">
    <name type="scientific">Succinivibrio dextrinosolvens DSM 3072</name>
    <dbReference type="NCBI Taxonomy" id="1123324"/>
    <lineage>
        <taxon>Bacteria</taxon>
        <taxon>Pseudomonadati</taxon>
        <taxon>Pseudomonadota</taxon>
        <taxon>Gammaproteobacteria</taxon>
        <taxon>Aeromonadales</taxon>
        <taxon>Succinivibrionaceae</taxon>
        <taxon>Succinivibrio</taxon>
    </lineage>
</organism>
<proteinExistence type="predicted"/>
<dbReference type="Proteomes" id="UP000242432">
    <property type="component" value="Unassembled WGS sequence"/>
</dbReference>
<dbReference type="PANTHER" id="PTHR41786:SF1">
    <property type="entry name" value="6-HYDROXYMETHYLPTERIN DIPHOSPHOKINASE MPTE-LIKE DOMAIN-CONTAINING PROTEIN"/>
    <property type="match status" value="1"/>
</dbReference>
<dbReference type="RefSeq" id="WP_143675618.1">
    <property type="nucleotide sequence ID" value="NZ_FUXX01000019.1"/>
</dbReference>
<gene>
    <name evidence="3" type="ORF">SAMN02745213_01301</name>
</gene>
<name>A0A1T4VDP0_9GAMM</name>
<keyword evidence="4" id="KW-1185">Reference proteome</keyword>
<accession>A0A1T4VDP0</accession>
<sequence>MIELNADSENDVSQVDIYKAYIRDLNLQSWFNDFCCARFKKNCCQFKEKFENVFSLIDTYSPKQQYELFCNSDGVANVYFKNYDSCLYNEARDAIDFSRKQIIHFLEHTSLNVNILGNEKDPFGQFHFKYKNALASKINASVFESASLASLKSIPSIMFLGLGLGYPLAEFLERIECKNIIIVEPDIDLFYASLFVFDWENFLSFAETNNLRLRFVIGDKTEYISLYLKHFFTHHGVSLSSSLVCFKHYNSKSMSSIEQSIRNVYPFLFSPGFFDDAVFGMSHTITNLVNKKRFVVKSLENTDYAELPVFIIGSGPSLDNSIPFLRANQDKAIIIACGTAIDSLYHAGIQPDFYANTERTPEVCETLMAIPDPEFLDSVFLLTINICNPKTVACFKNTAIFSKANENQIEQLSLFFSDLKDIIRLDGANPLVGNMGISGALHLGFKKLFLFGYDNGKKIGTDSIHSKYVSFFKDNKFIEERDSYKMTTVAEGNFGGKCETNNLYRESAYRCSLVLDDFMAKDSSVQCINCSDGIIIKNTVAKRERDLCDYFDKKEAINKNDIKKYVSENITKSFNLSSIDINRLFSVSDFKQLVSEIIVILDSKCETRIDFIDKIELVSEKLADLQLVGKNRFYPNAINGSLQYMFIAVIFALYSKADESNCIEEVKFLLSIIKEFLIEASSVIEKIDDYILGDHRKYYSDGKVGKDMPHCKAPLFPEELILTKNKNGLHQKFIKRNQ</sequence>
<dbReference type="Pfam" id="PF20157">
    <property type="entry name" value="Maf_flag10_N"/>
    <property type="match status" value="1"/>
</dbReference>
<dbReference type="Pfam" id="PF01973">
    <property type="entry name" value="MptE-like"/>
    <property type="match status" value="1"/>
</dbReference>